<reference evidence="3" key="1">
    <citation type="submission" date="2020-02" db="EMBL/GenBank/DDBJ databases">
        <authorList>
            <person name="Meier V. D."/>
        </authorList>
    </citation>
    <scope>NUCLEOTIDE SEQUENCE</scope>
    <source>
        <strain evidence="3">AVDCRST_MAG78</strain>
    </source>
</reference>
<dbReference type="EMBL" id="CADCVB010000134">
    <property type="protein sequence ID" value="CAA9435492.1"/>
    <property type="molecule type" value="Genomic_DNA"/>
</dbReference>
<accession>A0A6J4QEM8</accession>
<proteinExistence type="predicted"/>
<keyword evidence="2" id="KW-0472">Membrane</keyword>
<sequence>MVRRISPAVLRLILLGGILLLSLFSTVAGVVSFLLLRAGYGFVVWGVVPFLALVVIAVIFGAAVWRLTRGNPSDRGRSGGPDEKPRGDSRRGGSSRGDDV</sequence>
<feature type="transmembrane region" description="Helical" evidence="2">
    <location>
        <begin position="12"/>
        <end position="36"/>
    </location>
</feature>
<protein>
    <submittedName>
        <fullName evidence="3">Uncharacterized protein</fullName>
    </submittedName>
</protein>
<feature type="compositionally biased region" description="Basic and acidic residues" evidence="1">
    <location>
        <begin position="72"/>
        <end position="100"/>
    </location>
</feature>
<evidence type="ECO:0000256" key="1">
    <source>
        <dbReference type="SAM" id="MobiDB-lite"/>
    </source>
</evidence>
<feature type="transmembrane region" description="Helical" evidence="2">
    <location>
        <begin position="42"/>
        <end position="65"/>
    </location>
</feature>
<name>A0A6J4QEM8_9ACTN</name>
<organism evidence="3">
    <name type="scientific">uncultured Rubrobacteraceae bacterium</name>
    <dbReference type="NCBI Taxonomy" id="349277"/>
    <lineage>
        <taxon>Bacteria</taxon>
        <taxon>Bacillati</taxon>
        <taxon>Actinomycetota</taxon>
        <taxon>Rubrobacteria</taxon>
        <taxon>Rubrobacterales</taxon>
        <taxon>Rubrobacteraceae</taxon>
        <taxon>environmental samples</taxon>
    </lineage>
</organism>
<keyword evidence="2" id="KW-0812">Transmembrane</keyword>
<keyword evidence="2" id="KW-1133">Transmembrane helix</keyword>
<evidence type="ECO:0000256" key="2">
    <source>
        <dbReference type="SAM" id="Phobius"/>
    </source>
</evidence>
<feature type="region of interest" description="Disordered" evidence="1">
    <location>
        <begin position="69"/>
        <end position="100"/>
    </location>
</feature>
<gene>
    <name evidence="3" type="ORF">AVDCRST_MAG78-1996</name>
</gene>
<dbReference type="AlphaFoldDB" id="A0A6J4QEM8"/>
<evidence type="ECO:0000313" key="3">
    <source>
        <dbReference type="EMBL" id="CAA9435492.1"/>
    </source>
</evidence>